<dbReference type="EMBL" id="PFAV01000041">
    <property type="protein sequence ID" value="PIR91336.1"/>
    <property type="molecule type" value="Genomic_DNA"/>
</dbReference>
<name>A0A2H0UWV6_9BACT</name>
<dbReference type="Pfam" id="PF01663">
    <property type="entry name" value="Phosphodiest"/>
    <property type="match status" value="1"/>
</dbReference>
<reference evidence="2" key="1">
    <citation type="submission" date="2017-09" db="EMBL/GenBank/DDBJ databases">
        <title>Depth-based differentiation of microbial function through sediment-hosted aquifers and enrichment of novel symbionts in the deep terrestrial subsurface.</title>
        <authorList>
            <person name="Probst A.J."/>
            <person name="Ladd B."/>
            <person name="Jarett J.K."/>
            <person name="Geller-Mcgrath D.E."/>
            <person name="Sieber C.M.K."/>
            <person name="Emerson J.B."/>
            <person name="Anantharaman K."/>
            <person name="Thomas B.C."/>
            <person name="Malmstrom R."/>
            <person name="Stieglmeier M."/>
            <person name="Klingl A."/>
            <person name="Woyke T."/>
            <person name="Ryan C.M."/>
            <person name="Banfield J.F."/>
        </authorList>
    </citation>
    <scope>NUCLEOTIDE SEQUENCE [LARGE SCALE GENOMIC DNA]</scope>
</reference>
<dbReference type="PANTHER" id="PTHR10151:SF120">
    <property type="entry name" value="BIS(5'-ADENOSYL)-TRIPHOSPHATASE"/>
    <property type="match status" value="1"/>
</dbReference>
<dbReference type="InterPro" id="IPR002591">
    <property type="entry name" value="Phosphodiest/P_Trfase"/>
</dbReference>
<dbReference type="SUPFAM" id="SSF53649">
    <property type="entry name" value="Alkaline phosphatase-like"/>
    <property type="match status" value="1"/>
</dbReference>
<organism evidence="1 2">
    <name type="scientific">bacterium (Candidatus Gribaldobacteria) CG10_big_fil_rev_8_21_14_0_10_41_12</name>
    <dbReference type="NCBI Taxonomy" id="2014277"/>
    <lineage>
        <taxon>Bacteria</taxon>
        <taxon>Candidatus Gribaldobacteria</taxon>
    </lineage>
</organism>
<accession>A0A2H0UWV6</accession>
<protein>
    <recommendedName>
        <fullName evidence="3">Phosphodiesterase</fullName>
    </recommendedName>
</protein>
<evidence type="ECO:0000313" key="1">
    <source>
        <dbReference type="EMBL" id="PIR91336.1"/>
    </source>
</evidence>
<proteinExistence type="predicted"/>
<dbReference type="AlphaFoldDB" id="A0A2H0UWV6"/>
<sequence>MNNQATKSKIVLIGLDGAPFGLVDDLANRGVMPNFQALKKQAVFAQMQAPLPAVSAVSWSSIITGQNPGSHGIFGFTDLAPQSYDLVFPNFNDLQVPSFWQKYPKIKQVVLNVPSTYPVKPLNGIHIAGFVSPDIEQAVFPTNSLAKLRELKYEIDIDSYLAHRDIDLFLENLFQVNQARIAAYRYFWQESDWDIFWLVFTGSDRLGHFLYPAYANPNHQYHTAFLDYFKQVDLVIGEIAQQLCPHDGLLIFSDHGMTENKANINVNYFLQANGFLCLDKSPGEFYNQISPQSKAFALEPGRIYLNKKGKYPNGAVEKAQEEKVLQELSDAFLQLEFPPSFVPMGGTSAGKSQKVIERVARKEQIYSGQQIDRAPDLVLDEKPGFRLRAGLNKNELFDKDIFTGTHTANDAFLLVKPPSGVDIALASPKAEDIVGIIDKFIK</sequence>
<dbReference type="Proteomes" id="UP000228906">
    <property type="component" value="Unassembled WGS sequence"/>
</dbReference>
<dbReference type="Gene3D" id="3.40.720.10">
    <property type="entry name" value="Alkaline Phosphatase, subunit A"/>
    <property type="match status" value="1"/>
</dbReference>
<comment type="caution">
    <text evidence="1">The sequence shown here is derived from an EMBL/GenBank/DDBJ whole genome shotgun (WGS) entry which is preliminary data.</text>
</comment>
<gene>
    <name evidence="1" type="ORF">COU03_02350</name>
</gene>
<evidence type="ECO:0008006" key="3">
    <source>
        <dbReference type="Google" id="ProtNLM"/>
    </source>
</evidence>
<evidence type="ECO:0000313" key="2">
    <source>
        <dbReference type="Proteomes" id="UP000228906"/>
    </source>
</evidence>
<dbReference type="GO" id="GO:0016787">
    <property type="term" value="F:hydrolase activity"/>
    <property type="evidence" value="ECO:0007669"/>
    <property type="project" value="UniProtKB-ARBA"/>
</dbReference>
<dbReference type="InterPro" id="IPR017850">
    <property type="entry name" value="Alkaline_phosphatase_core_sf"/>
</dbReference>
<dbReference type="PANTHER" id="PTHR10151">
    <property type="entry name" value="ECTONUCLEOTIDE PYROPHOSPHATASE/PHOSPHODIESTERASE"/>
    <property type="match status" value="1"/>
</dbReference>